<evidence type="ECO:0000256" key="7">
    <source>
        <dbReference type="SAM" id="Phobius"/>
    </source>
</evidence>
<dbReference type="RefSeq" id="WP_378526937.1">
    <property type="nucleotide sequence ID" value="NZ_JBHSNS010000001.1"/>
</dbReference>
<keyword evidence="10" id="KW-1185">Reference proteome</keyword>
<dbReference type="Gene3D" id="1.20.1530.20">
    <property type="match status" value="1"/>
</dbReference>
<dbReference type="EMBL" id="JBHSNS010000001">
    <property type="protein sequence ID" value="MFC5727995.1"/>
    <property type="molecule type" value="Genomic_DNA"/>
</dbReference>
<dbReference type="InterPro" id="IPR006153">
    <property type="entry name" value="Cation/H_exchanger_TM"/>
</dbReference>
<evidence type="ECO:0000259" key="8">
    <source>
        <dbReference type="Pfam" id="PF00999"/>
    </source>
</evidence>
<dbReference type="Proteomes" id="UP001596072">
    <property type="component" value="Unassembled WGS sequence"/>
</dbReference>
<feature type="transmembrane region" description="Helical" evidence="7">
    <location>
        <begin position="380"/>
        <end position="400"/>
    </location>
</feature>
<sequence>MYDITVILAQLALIIVVARLAGIAAGKVGIPPVVGEIFAGVLLGPSLLGVEFSNTLFPLDTRPFLSLLASIGLVLFMFVVGLELDVSLVKGRGRVAASVSVMSIVLPFTMGVGLAKLLDDLRPAGADFLPFALFMGAAMSITAFPVLARILTDRRMHRTETGGLALACAATDDVLAWTLLAVVIGIAGGADHGHGPSWVIYLAVPFALVAIFVVRPLLTTLTSMYRKAGELTPTILSIVLVGLLLFATATEYLGVHYIFGAFLFGAILPHEDAAKLRHEILVRLEQISVLLLLPVFFLVSGLKVDLRGLSLENLVQLVAILAVAIVGKYVGAYVGARSAGVPHWQANALGILMNTRGLTELVILNVGLELGLLSQELFTMMVVMALVTTVMTGPLLGFAYPARRVARDIAEAERAALGDEAVDRILVLARPRQSSSVLVELAVAQLAGARPAEIVVADLQPQGRPLEVGSGLSLELAEMAEAMERQQVLVHRGEELGIPVRVIAHPSADVEQDLVELVAALAPQGLIAWSDDPALGAVVAANESPVAVVAAGTPPLDDDAHVVVNWTGDTHSEAALLLGARVAVARGTTVELRGDGGRRLSAARSALAARGVRFSEPGGEHDPLAAVPIELAGFSVAGASGVRVRAELDAAPIDYSAVELGVVSEPA</sequence>
<keyword evidence="4 7" id="KW-1133">Transmembrane helix</keyword>
<feature type="domain" description="Cation/H+ exchanger transmembrane" evidence="8">
    <location>
        <begin position="16"/>
        <end position="396"/>
    </location>
</feature>
<evidence type="ECO:0000313" key="10">
    <source>
        <dbReference type="Proteomes" id="UP001596072"/>
    </source>
</evidence>
<evidence type="ECO:0000256" key="6">
    <source>
        <dbReference type="ARBA" id="ARBA00023136"/>
    </source>
</evidence>
<name>A0ABW0ZHL2_9ACTN</name>
<feature type="transmembrane region" description="Helical" evidence="7">
    <location>
        <begin position="64"/>
        <end position="84"/>
    </location>
</feature>
<evidence type="ECO:0000256" key="1">
    <source>
        <dbReference type="ARBA" id="ARBA00004141"/>
    </source>
</evidence>
<comment type="subcellular location">
    <subcellularLocation>
        <location evidence="1">Membrane</location>
        <topology evidence="1">Multi-pass membrane protein</topology>
    </subcellularLocation>
</comment>
<organism evidence="9 10">
    <name type="scientific">Nocardioides vastitatis</name>
    <dbReference type="NCBI Taxonomy" id="2568655"/>
    <lineage>
        <taxon>Bacteria</taxon>
        <taxon>Bacillati</taxon>
        <taxon>Actinomycetota</taxon>
        <taxon>Actinomycetes</taxon>
        <taxon>Propionibacteriales</taxon>
        <taxon>Nocardioidaceae</taxon>
        <taxon>Nocardioides</taxon>
    </lineage>
</organism>
<proteinExistence type="predicted"/>
<reference evidence="10" key="1">
    <citation type="journal article" date="2019" name="Int. J. Syst. Evol. Microbiol.">
        <title>The Global Catalogue of Microorganisms (GCM) 10K type strain sequencing project: providing services to taxonomists for standard genome sequencing and annotation.</title>
        <authorList>
            <consortium name="The Broad Institute Genomics Platform"/>
            <consortium name="The Broad Institute Genome Sequencing Center for Infectious Disease"/>
            <person name="Wu L."/>
            <person name="Ma J."/>
        </authorList>
    </citation>
    <scope>NUCLEOTIDE SEQUENCE [LARGE SCALE GENOMIC DNA]</scope>
    <source>
        <strain evidence="10">YIM 94188</strain>
    </source>
</reference>
<accession>A0ABW0ZHL2</accession>
<keyword evidence="2" id="KW-0813">Transport</keyword>
<protein>
    <submittedName>
        <fullName evidence="9">Cation:proton antiporter</fullName>
    </submittedName>
</protein>
<feature type="transmembrane region" description="Helical" evidence="7">
    <location>
        <begin position="96"/>
        <end position="116"/>
    </location>
</feature>
<dbReference type="PANTHER" id="PTHR32468">
    <property type="entry name" value="CATION/H + ANTIPORTER"/>
    <property type="match status" value="1"/>
</dbReference>
<gene>
    <name evidence="9" type="ORF">ACFPQB_03640</name>
</gene>
<feature type="transmembrane region" description="Helical" evidence="7">
    <location>
        <begin position="280"/>
        <end position="302"/>
    </location>
</feature>
<feature type="transmembrane region" description="Helical" evidence="7">
    <location>
        <begin position="314"/>
        <end position="336"/>
    </location>
</feature>
<keyword evidence="6 7" id="KW-0472">Membrane</keyword>
<feature type="transmembrane region" description="Helical" evidence="7">
    <location>
        <begin position="163"/>
        <end position="186"/>
    </location>
</feature>
<evidence type="ECO:0000256" key="3">
    <source>
        <dbReference type="ARBA" id="ARBA00022692"/>
    </source>
</evidence>
<feature type="transmembrane region" description="Helical" evidence="7">
    <location>
        <begin position="198"/>
        <end position="218"/>
    </location>
</feature>
<evidence type="ECO:0000256" key="5">
    <source>
        <dbReference type="ARBA" id="ARBA00023065"/>
    </source>
</evidence>
<evidence type="ECO:0000256" key="4">
    <source>
        <dbReference type="ARBA" id="ARBA00022989"/>
    </source>
</evidence>
<dbReference type="Pfam" id="PF00999">
    <property type="entry name" value="Na_H_Exchanger"/>
    <property type="match status" value="1"/>
</dbReference>
<comment type="caution">
    <text evidence="9">The sequence shown here is derived from an EMBL/GenBank/DDBJ whole genome shotgun (WGS) entry which is preliminary data.</text>
</comment>
<dbReference type="InterPro" id="IPR050794">
    <property type="entry name" value="CPA2_transporter"/>
</dbReference>
<evidence type="ECO:0000313" key="9">
    <source>
        <dbReference type="EMBL" id="MFC5727995.1"/>
    </source>
</evidence>
<keyword evidence="5" id="KW-0406">Ion transport</keyword>
<keyword evidence="3 7" id="KW-0812">Transmembrane</keyword>
<evidence type="ECO:0000256" key="2">
    <source>
        <dbReference type="ARBA" id="ARBA00022448"/>
    </source>
</evidence>
<feature type="transmembrane region" description="Helical" evidence="7">
    <location>
        <begin position="33"/>
        <end position="52"/>
    </location>
</feature>
<feature type="transmembrane region" description="Helical" evidence="7">
    <location>
        <begin position="128"/>
        <end position="151"/>
    </location>
</feature>
<feature type="transmembrane region" description="Helical" evidence="7">
    <location>
        <begin position="6"/>
        <end position="26"/>
    </location>
</feature>
<dbReference type="InterPro" id="IPR038770">
    <property type="entry name" value="Na+/solute_symporter_sf"/>
</dbReference>
<dbReference type="PANTHER" id="PTHR32468:SF0">
    <property type="entry name" value="K(+)_H(+) ANTIPORTER 1"/>
    <property type="match status" value="1"/>
</dbReference>